<accession>A0A1Z3HJJ3</accession>
<dbReference type="OrthoDB" id="503572at2"/>
<protein>
    <recommendedName>
        <fullName evidence="1">WYL domain-containing protein</fullName>
    </recommendedName>
</protein>
<dbReference type="Proteomes" id="UP000191901">
    <property type="component" value="Chromosome"/>
</dbReference>
<dbReference type="AlphaFoldDB" id="A0A1Z3HJJ3"/>
<dbReference type="KEGG" id="hhg:XM38_013990"/>
<reference evidence="2 3" key="1">
    <citation type="journal article" date="2016" name="Biochim. Biophys. Acta">
        <title>Characterization of red-shifted phycobilisomes isolated from the chlorophyll f-containing cyanobacterium Halomicronema hongdechloris.</title>
        <authorList>
            <person name="Li Y."/>
            <person name="Lin Y."/>
            <person name="Garvey C.J."/>
            <person name="Birch D."/>
            <person name="Corkery R.W."/>
            <person name="Loughlin P.C."/>
            <person name="Scheer H."/>
            <person name="Willows R.D."/>
            <person name="Chen M."/>
        </authorList>
    </citation>
    <scope>NUCLEOTIDE SEQUENCE [LARGE SCALE GENOMIC DNA]</scope>
    <source>
        <strain evidence="2 3">C2206</strain>
    </source>
</reference>
<evidence type="ECO:0000313" key="3">
    <source>
        <dbReference type="Proteomes" id="UP000191901"/>
    </source>
</evidence>
<keyword evidence="3" id="KW-1185">Reference proteome</keyword>
<name>A0A1Z3HJJ3_9CYAN</name>
<dbReference type="InterPro" id="IPR026881">
    <property type="entry name" value="WYL_dom"/>
</dbReference>
<gene>
    <name evidence="2" type="ORF">XM38_013990</name>
</gene>
<organism evidence="2 3">
    <name type="scientific">Halomicronema hongdechloris C2206</name>
    <dbReference type="NCBI Taxonomy" id="1641165"/>
    <lineage>
        <taxon>Bacteria</taxon>
        <taxon>Bacillati</taxon>
        <taxon>Cyanobacteriota</taxon>
        <taxon>Cyanophyceae</taxon>
        <taxon>Nodosilineales</taxon>
        <taxon>Nodosilineaceae</taxon>
        <taxon>Halomicronema</taxon>
    </lineage>
</organism>
<evidence type="ECO:0000313" key="2">
    <source>
        <dbReference type="EMBL" id="ASC70460.1"/>
    </source>
</evidence>
<dbReference type="InterPro" id="IPR023816">
    <property type="entry name" value="CRISPR-assoc_CYA0889"/>
</dbReference>
<feature type="domain" description="WYL" evidence="1">
    <location>
        <begin position="23"/>
        <end position="77"/>
    </location>
</feature>
<proteinExistence type="predicted"/>
<dbReference type="Pfam" id="PF13280">
    <property type="entry name" value="WYL"/>
    <property type="match status" value="1"/>
</dbReference>
<evidence type="ECO:0000259" key="1">
    <source>
        <dbReference type="Pfam" id="PF13280"/>
    </source>
</evidence>
<dbReference type="NCBIfam" id="TIGR03985">
    <property type="entry name" value="TIGR03985 family CRISPR-associated protein"/>
    <property type="match status" value="1"/>
</dbReference>
<sequence length="241" mass="27819">MRVDSYQQQIEALWQTPDGGVIQFDNWVVRQRRTATVTVYPVCVHYARRAKYLSAYGQDPDGHIGWHNYRLDRIRSPHLRVLPWGDPAVPPELKTLRDTGQLPTPEQVQVQLAAAWGFNFYLPKALLIMRFEPEFAHGYVQDTERHPTFGPVSYGELAQLVHIEVAEATEQQEILQVLAQRPATDAYYRGWMRVGDINVTMRLRDWRPQGEVIAPLVVRQQMMSEAARELDNYGILRNPAI</sequence>
<dbReference type="EMBL" id="CP021983">
    <property type="protein sequence ID" value="ASC70460.1"/>
    <property type="molecule type" value="Genomic_DNA"/>
</dbReference>